<feature type="chain" id="PRO_5034647729" evidence="1">
    <location>
        <begin position="29"/>
        <end position="104"/>
    </location>
</feature>
<protein>
    <submittedName>
        <fullName evidence="2">Uncharacterized protein</fullName>
    </submittedName>
</protein>
<sequence>MSCSFCSASSVQFLWMSDLCLFPQCAESLTRTSTALTNTANKRERVKILHKKIEDLLKYLDPQFTDFIAVPDAVKLEFILAGECSDLRCRSNCSLPPVVLFIVL</sequence>
<dbReference type="InterPro" id="IPR009991">
    <property type="entry name" value="DCTN3"/>
</dbReference>
<accession>A0A8C2KY81</accession>
<dbReference type="Proteomes" id="UP000694701">
    <property type="component" value="Unplaced"/>
</dbReference>
<organism evidence="2 3">
    <name type="scientific">Cyprinus carpio</name>
    <name type="common">Common carp</name>
    <dbReference type="NCBI Taxonomy" id="7962"/>
    <lineage>
        <taxon>Eukaryota</taxon>
        <taxon>Metazoa</taxon>
        <taxon>Chordata</taxon>
        <taxon>Craniata</taxon>
        <taxon>Vertebrata</taxon>
        <taxon>Euteleostomi</taxon>
        <taxon>Actinopterygii</taxon>
        <taxon>Neopterygii</taxon>
        <taxon>Teleostei</taxon>
        <taxon>Ostariophysi</taxon>
        <taxon>Cypriniformes</taxon>
        <taxon>Cyprinidae</taxon>
        <taxon>Cyprininae</taxon>
        <taxon>Cyprinus</taxon>
    </lineage>
</organism>
<feature type="signal peptide" evidence="1">
    <location>
        <begin position="1"/>
        <end position="28"/>
    </location>
</feature>
<evidence type="ECO:0000313" key="2">
    <source>
        <dbReference type="Ensembl" id="ENSCCRP00020115159.1"/>
    </source>
</evidence>
<name>A0A8C2KY81_CYPCA</name>
<keyword evidence="1" id="KW-0732">Signal</keyword>
<evidence type="ECO:0000313" key="3">
    <source>
        <dbReference type="Proteomes" id="UP000694701"/>
    </source>
</evidence>
<reference evidence="2" key="1">
    <citation type="submission" date="2025-08" db="UniProtKB">
        <authorList>
            <consortium name="Ensembl"/>
        </authorList>
    </citation>
    <scope>IDENTIFICATION</scope>
</reference>
<dbReference type="GO" id="GO:0061640">
    <property type="term" value="P:cytoskeleton-dependent cytokinesis"/>
    <property type="evidence" value="ECO:0007669"/>
    <property type="project" value="InterPro"/>
</dbReference>
<evidence type="ECO:0000256" key="1">
    <source>
        <dbReference type="SAM" id="SignalP"/>
    </source>
</evidence>
<dbReference type="Pfam" id="PF07426">
    <property type="entry name" value="Dynactin_p22"/>
    <property type="match status" value="1"/>
</dbReference>
<dbReference type="PANTHER" id="PTHR28360:SF1">
    <property type="entry name" value="DYNACTIN SUBUNIT 3"/>
    <property type="match status" value="1"/>
</dbReference>
<dbReference type="Ensembl" id="ENSCCRT00020125602.1">
    <property type="protein sequence ID" value="ENSCCRP00020115159.1"/>
    <property type="gene ID" value="ENSCCRG00020052018.1"/>
</dbReference>
<dbReference type="AlphaFoldDB" id="A0A8C2KY81"/>
<dbReference type="PANTHER" id="PTHR28360">
    <property type="entry name" value="DYNACTIN SUBUNIT 3"/>
    <property type="match status" value="1"/>
</dbReference>
<dbReference type="GO" id="GO:0005869">
    <property type="term" value="C:dynactin complex"/>
    <property type="evidence" value="ECO:0007669"/>
    <property type="project" value="InterPro"/>
</dbReference>
<proteinExistence type="predicted"/>